<evidence type="ECO:0000313" key="3">
    <source>
        <dbReference type="EMBL" id="XBH11396.1"/>
    </source>
</evidence>
<dbReference type="KEGG" id="epl:P4G45_06650"/>
<feature type="signal peptide" evidence="2">
    <location>
        <begin position="1"/>
        <end position="27"/>
    </location>
</feature>
<accession>A0AAU7DCM0</accession>
<protein>
    <submittedName>
        <fullName evidence="4">Uncharacterized protein</fullName>
    </submittedName>
</protein>
<dbReference type="RefSeq" id="WP_348268888.1">
    <property type="nucleotide sequence ID" value="NZ_CP121194.1"/>
</dbReference>
<dbReference type="EMBL" id="CP121194">
    <property type="protein sequence ID" value="XBH11396.1"/>
    <property type="molecule type" value="Genomic_DNA"/>
</dbReference>
<keyword evidence="2" id="KW-0732">Signal</keyword>
<name>A0AAU7DCM0_9BACT</name>
<accession>A0AAU7D217</accession>
<dbReference type="PROSITE" id="PS51257">
    <property type="entry name" value="PROKAR_LIPOPROTEIN"/>
    <property type="match status" value="1"/>
</dbReference>
<reference evidence="4" key="1">
    <citation type="submission" date="2023-03" db="EMBL/GenBank/DDBJ databases">
        <title>Edaphobacter sp.</title>
        <authorList>
            <person name="Huber K.J."/>
            <person name="Papendorf J."/>
            <person name="Pilke C."/>
            <person name="Bunk B."/>
            <person name="Sproeer C."/>
            <person name="Pester M."/>
        </authorList>
    </citation>
    <scope>NUCLEOTIDE SEQUENCE</scope>
    <source>
        <strain evidence="3">DSM 109919</strain>
        <strain evidence="4">DSM 109920</strain>
    </source>
</reference>
<feature type="compositionally biased region" description="Polar residues" evidence="1">
    <location>
        <begin position="61"/>
        <end position="70"/>
    </location>
</feature>
<dbReference type="EMBL" id="CP121195">
    <property type="protein sequence ID" value="XBH14878.1"/>
    <property type="molecule type" value="Genomic_DNA"/>
</dbReference>
<sequence>MKDTKPMKMWAALALGAAMILSGCHSAPPAGTKNADGSITNPDGSVTYPAGTKPAVATRNADGSITNPDGSVTYPAGTAPAQAAKQEAPTPAASTAAPAPEAAPVAPTSVATVVPSGTIVRVSISETLSAKRNNVGDSFSGVLSEPLRTRGGGSLFKRGTRVTGTVVASKGQGRFKGAGDLGIQLTSIAGIPVQTSEFEQVAKGKGKRTAVMAGGGTGLGAIIGGIAGGGKGALIGGLAGAGAGTAGSAFTGNKDVVIPAESQITFRLTSPLTVR</sequence>
<organism evidence="4">
    <name type="scientific">Edaphobacter paludis</name>
    <dbReference type="NCBI Taxonomy" id="3035702"/>
    <lineage>
        <taxon>Bacteria</taxon>
        <taxon>Pseudomonadati</taxon>
        <taxon>Acidobacteriota</taxon>
        <taxon>Terriglobia</taxon>
        <taxon>Terriglobales</taxon>
        <taxon>Acidobacteriaceae</taxon>
        <taxon>Edaphobacter</taxon>
    </lineage>
</organism>
<gene>
    <name evidence="3" type="ORF">P4G45_06650</name>
    <name evidence="4" type="ORF">P8936_06885</name>
</gene>
<feature type="region of interest" description="Disordered" evidence="1">
    <location>
        <begin position="29"/>
        <end position="104"/>
    </location>
</feature>
<feature type="compositionally biased region" description="Polar residues" evidence="1">
    <location>
        <begin position="35"/>
        <end position="44"/>
    </location>
</feature>
<dbReference type="AlphaFoldDB" id="A0AAU7DCM0"/>
<evidence type="ECO:0000313" key="4">
    <source>
        <dbReference type="EMBL" id="XBH14878.1"/>
    </source>
</evidence>
<feature type="compositionally biased region" description="Low complexity" evidence="1">
    <location>
        <begin position="87"/>
        <end position="104"/>
    </location>
</feature>
<feature type="chain" id="PRO_5043288846" evidence="2">
    <location>
        <begin position="28"/>
        <end position="275"/>
    </location>
</feature>
<proteinExistence type="predicted"/>
<evidence type="ECO:0000256" key="1">
    <source>
        <dbReference type="SAM" id="MobiDB-lite"/>
    </source>
</evidence>
<evidence type="ECO:0000256" key="2">
    <source>
        <dbReference type="SAM" id="SignalP"/>
    </source>
</evidence>